<protein>
    <submittedName>
        <fullName evidence="1">Uncharacterized protein</fullName>
    </submittedName>
</protein>
<reference evidence="1 2" key="1">
    <citation type="journal article" date="2013" name="Genome Announc.">
        <title>Genome sequences for three denitrifying bacterial strains isolated from a uranium- and nitrate-contaminated subsurface environment.</title>
        <authorList>
            <person name="Venkatramanan R."/>
            <person name="Prakash O."/>
            <person name="Woyke T."/>
            <person name="Chain P."/>
            <person name="Goodwin L.A."/>
            <person name="Watson D."/>
            <person name="Brooks S."/>
            <person name="Kostka J.E."/>
            <person name="Green S.J."/>
        </authorList>
    </citation>
    <scope>NUCLEOTIDE SEQUENCE [LARGE SCALE GENOMIC DNA]</scope>
    <source>
        <strain evidence="1 2">1NES1</strain>
    </source>
</reference>
<dbReference type="HOGENOM" id="CLU_2464861_0_0_5"/>
<accession>N0BCC8</accession>
<gene>
    <name evidence="1" type="ORF">HYPDE_41118</name>
</gene>
<organism evidence="1 2">
    <name type="scientific">Hyphomicrobium denitrificans 1NES1</name>
    <dbReference type="NCBI Taxonomy" id="670307"/>
    <lineage>
        <taxon>Bacteria</taxon>
        <taxon>Pseudomonadati</taxon>
        <taxon>Pseudomonadota</taxon>
        <taxon>Alphaproteobacteria</taxon>
        <taxon>Hyphomicrobiales</taxon>
        <taxon>Hyphomicrobiaceae</taxon>
        <taxon>Hyphomicrobium</taxon>
    </lineage>
</organism>
<sequence length="88" mass="9497">MCFHSTPMKHCPMGTEWHRPCGLSPPDASNLAWKIAGNGAATLQMYRALKSPQSAAARKPGYAIPHSGIPQYITEIGCDKANGKRTDT</sequence>
<proteinExistence type="predicted"/>
<evidence type="ECO:0000313" key="1">
    <source>
        <dbReference type="EMBL" id="AGK59892.1"/>
    </source>
</evidence>
<keyword evidence="2" id="KW-1185">Reference proteome</keyword>
<dbReference type="EMBL" id="CP005587">
    <property type="protein sequence ID" value="AGK59892.1"/>
    <property type="molecule type" value="Genomic_DNA"/>
</dbReference>
<evidence type="ECO:0000313" key="2">
    <source>
        <dbReference type="Proteomes" id="UP000005952"/>
    </source>
</evidence>
<dbReference type="KEGG" id="hdt:HYPDE_41118"/>
<name>N0BCC8_9HYPH</name>
<dbReference type="Proteomes" id="UP000005952">
    <property type="component" value="Chromosome"/>
</dbReference>
<dbReference type="AlphaFoldDB" id="N0BCC8"/>